<dbReference type="GO" id="GO:0016746">
    <property type="term" value="F:acyltransferase activity"/>
    <property type="evidence" value="ECO:0007669"/>
    <property type="project" value="UniProtKB-KW"/>
</dbReference>
<dbReference type="EMBL" id="JBHSIT010000001">
    <property type="protein sequence ID" value="MFC4906655.1"/>
    <property type="molecule type" value="Genomic_DNA"/>
</dbReference>
<evidence type="ECO:0000259" key="3">
    <source>
        <dbReference type="SMART" id="SM00563"/>
    </source>
</evidence>
<reference evidence="5" key="1">
    <citation type="journal article" date="2019" name="Int. J. Syst. Evol. Microbiol.">
        <title>The Global Catalogue of Microorganisms (GCM) 10K type strain sequencing project: providing services to taxonomists for standard genome sequencing and annotation.</title>
        <authorList>
            <consortium name="The Broad Institute Genomics Platform"/>
            <consortium name="The Broad Institute Genome Sequencing Center for Infectious Disease"/>
            <person name="Wu L."/>
            <person name="Ma J."/>
        </authorList>
    </citation>
    <scope>NUCLEOTIDE SEQUENCE [LARGE SCALE GENOMIC DNA]</scope>
    <source>
        <strain evidence="5">KLKA75</strain>
    </source>
</reference>
<dbReference type="Pfam" id="PF01553">
    <property type="entry name" value="Acyltransferase"/>
    <property type="match status" value="1"/>
</dbReference>
<dbReference type="PANTHER" id="PTHR10434">
    <property type="entry name" value="1-ACYL-SN-GLYCEROL-3-PHOSPHATE ACYLTRANSFERASE"/>
    <property type="match status" value="1"/>
</dbReference>
<dbReference type="Proteomes" id="UP001595872">
    <property type="component" value="Unassembled WGS sequence"/>
</dbReference>
<accession>A0ABV9TTZ4</accession>
<protein>
    <submittedName>
        <fullName evidence="4">Lysophospholipid acyltransferase family protein</fullName>
    </submittedName>
</protein>
<evidence type="ECO:0000313" key="4">
    <source>
        <dbReference type="EMBL" id="MFC4906655.1"/>
    </source>
</evidence>
<proteinExistence type="predicted"/>
<organism evidence="4 5">
    <name type="scientific">Actinomadura gamaensis</name>
    <dbReference type="NCBI Taxonomy" id="1763541"/>
    <lineage>
        <taxon>Bacteria</taxon>
        <taxon>Bacillati</taxon>
        <taxon>Actinomycetota</taxon>
        <taxon>Actinomycetes</taxon>
        <taxon>Streptosporangiales</taxon>
        <taxon>Thermomonosporaceae</taxon>
        <taxon>Actinomadura</taxon>
    </lineage>
</organism>
<evidence type="ECO:0000313" key="5">
    <source>
        <dbReference type="Proteomes" id="UP001595872"/>
    </source>
</evidence>
<gene>
    <name evidence="4" type="ORF">ACFPCY_04955</name>
</gene>
<name>A0ABV9TTZ4_9ACTN</name>
<dbReference type="SUPFAM" id="SSF69593">
    <property type="entry name" value="Glycerol-3-phosphate (1)-acyltransferase"/>
    <property type="match status" value="1"/>
</dbReference>
<evidence type="ECO:0000256" key="2">
    <source>
        <dbReference type="ARBA" id="ARBA00023315"/>
    </source>
</evidence>
<dbReference type="PANTHER" id="PTHR10434:SF11">
    <property type="entry name" value="1-ACYL-SN-GLYCEROL-3-PHOSPHATE ACYLTRANSFERASE"/>
    <property type="match status" value="1"/>
</dbReference>
<dbReference type="CDD" id="cd07989">
    <property type="entry name" value="LPLAT_AGPAT-like"/>
    <property type="match status" value="1"/>
</dbReference>
<evidence type="ECO:0000256" key="1">
    <source>
        <dbReference type="ARBA" id="ARBA00022679"/>
    </source>
</evidence>
<dbReference type="InterPro" id="IPR002123">
    <property type="entry name" value="Plipid/glycerol_acylTrfase"/>
</dbReference>
<keyword evidence="2 4" id="KW-0012">Acyltransferase</keyword>
<sequence length="205" mass="22384">MLTAVARMLLWPFARICIPDARIDPRKDAGVIIAANHRSLLDIFVGLVAFRRWRVRPGVLIRGDYFDHRLLGPVLRAIGGIPAGRGYGAQAMTSAREVLRAGGVLVLAPEGRITHGGERTDGIADLKPGVGRLSAELGSPILLVGLSNSDRVWPLGARLPRLPRPFCQRPTVRLRTEWLVMPEGSDPAEILVSVSRGLSQLLQER</sequence>
<dbReference type="RefSeq" id="WP_378252336.1">
    <property type="nucleotide sequence ID" value="NZ_JBHSIT010000001.1"/>
</dbReference>
<dbReference type="SMART" id="SM00563">
    <property type="entry name" value="PlsC"/>
    <property type="match status" value="1"/>
</dbReference>
<comment type="caution">
    <text evidence="4">The sequence shown here is derived from an EMBL/GenBank/DDBJ whole genome shotgun (WGS) entry which is preliminary data.</text>
</comment>
<keyword evidence="1" id="KW-0808">Transferase</keyword>
<feature type="domain" description="Phospholipid/glycerol acyltransferase" evidence="3">
    <location>
        <begin position="31"/>
        <end position="149"/>
    </location>
</feature>
<keyword evidence="5" id="KW-1185">Reference proteome</keyword>